<comment type="caution">
    <text evidence="1">The sequence shown here is derived from an EMBL/GenBank/DDBJ whole genome shotgun (WGS) entry which is preliminary data.</text>
</comment>
<dbReference type="Gene3D" id="3.30.450.150">
    <property type="entry name" value="Haem-degrading domain"/>
    <property type="match status" value="1"/>
</dbReference>
<dbReference type="Pfam" id="PF03928">
    <property type="entry name" value="HbpS-like"/>
    <property type="match status" value="1"/>
</dbReference>
<proteinExistence type="predicted"/>
<dbReference type="Proteomes" id="UP000020595">
    <property type="component" value="Unassembled WGS sequence"/>
</dbReference>
<dbReference type="InterPro" id="IPR038084">
    <property type="entry name" value="PduO/GlcC-like_sf"/>
</dbReference>
<name>A0A009HK80_ACIB9</name>
<evidence type="ECO:0000313" key="2">
    <source>
        <dbReference type="Proteomes" id="UP000020595"/>
    </source>
</evidence>
<organism evidence="1 2">
    <name type="scientific">Acinetobacter baumannii (strain 1295743)</name>
    <dbReference type="NCBI Taxonomy" id="1310613"/>
    <lineage>
        <taxon>Bacteria</taxon>
        <taxon>Pseudomonadati</taxon>
        <taxon>Pseudomonadota</taxon>
        <taxon>Gammaproteobacteria</taxon>
        <taxon>Moraxellales</taxon>
        <taxon>Moraxellaceae</taxon>
        <taxon>Acinetobacter</taxon>
        <taxon>Acinetobacter calcoaceticus/baumannii complex</taxon>
    </lineage>
</organism>
<protein>
    <recommendedName>
        <fullName evidence="3">Heme-binding protein</fullName>
    </recommendedName>
</protein>
<dbReference type="InterPro" id="IPR052517">
    <property type="entry name" value="GlcG_carb_metab_protein"/>
</dbReference>
<dbReference type="RefSeq" id="WP_000838063.1">
    <property type="nucleotide sequence ID" value="NZ_JEWH01000047.1"/>
</dbReference>
<dbReference type="InterPro" id="IPR005624">
    <property type="entry name" value="PduO/GlcC-like"/>
</dbReference>
<evidence type="ECO:0008006" key="3">
    <source>
        <dbReference type="Google" id="ProtNLM"/>
    </source>
</evidence>
<dbReference type="EMBL" id="JEWH01000047">
    <property type="protein sequence ID" value="EXB04522.1"/>
    <property type="molecule type" value="Genomic_DNA"/>
</dbReference>
<accession>A0A009HK80</accession>
<dbReference type="AlphaFoldDB" id="A0A009HK80"/>
<dbReference type="SUPFAM" id="SSF143744">
    <property type="entry name" value="GlcG-like"/>
    <property type="match status" value="1"/>
</dbReference>
<sequence length="139" mass="15242">MKSKYYLTLADAEFLMEEAQKYAIEHNFKVSIAIVDETSSLLLMKRLDGASPLTTHLCLEKAKCSSMSGRPSKFYEELLQNGRLGFLSMPSAKGMLEGGKAIIYEGQILGAIGVSGVQSFEDAEIAQHAIDVFLKKQSS</sequence>
<dbReference type="PANTHER" id="PTHR34309">
    <property type="entry name" value="SLR1406 PROTEIN"/>
    <property type="match status" value="1"/>
</dbReference>
<dbReference type="PANTHER" id="PTHR34309:SF1">
    <property type="entry name" value="PROTEIN GLCG"/>
    <property type="match status" value="1"/>
</dbReference>
<evidence type="ECO:0000313" key="1">
    <source>
        <dbReference type="EMBL" id="EXB04522.1"/>
    </source>
</evidence>
<gene>
    <name evidence="1" type="ORF">J512_3065</name>
</gene>
<reference evidence="1 2" key="1">
    <citation type="submission" date="2014-02" db="EMBL/GenBank/DDBJ databases">
        <title>Comparative genomics and transcriptomics to identify genetic mechanisms underlying the emergence of carbapenem resistant Acinetobacter baumannii (CRAb).</title>
        <authorList>
            <person name="Harris A.D."/>
            <person name="Johnson K.J."/>
            <person name="George J."/>
            <person name="Shefchek K."/>
            <person name="Daugherty S.C."/>
            <person name="Parankush S."/>
            <person name="Sadzewicz L."/>
            <person name="Tallon L."/>
            <person name="Sengamalay N."/>
            <person name="Hazen T.H."/>
            <person name="Rasko D.A."/>
        </authorList>
    </citation>
    <scope>NUCLEOTIDE SEQUENCE [LARGE SCALE GENOMIC DNA]</scope>
    <source>
        <strain evidence="1 2">1295743</strain>
    </source>
</reference>
<dbReference type="PATRIC" id="fig|1310613.3.peg.2946"/>